<keyword evidence="1" id="KW-0472">Membrane</keyword>
<protein>
    <submittedName>
        <fullName evidence="2">DUF4133 domain-containing protein</fullName>
    </submittedName>
</protein>
<feature type="transmembrane region" description="Helical" evidence="1">
    <location>
        <begin position="21"/>
        <end position="40"/>
    </location>
</feature>
<reference evidence="2" key="1">
    <citation type="submission" date="2020-11" db="EMBL/GenBank/DDBJ databases">
        <title>Genome seq and assembly of Planobacterium sp.</title>
        <authorList>
            <person name="Chhetri G."/>
        </authorList>
    </citation>
    <scope>NUCLEOTIDE SEQUENCE</scope>
    <source>
        <strain evidence="2">GCR5</strain>
    </source>
</reference>
<dbReference type="Proteomes" id="UP000694480">
    <property type="component" value="Unassembled WGS sequence"/>
</dbReference>
<sequence>MQYKIYRGLKKPLLLFGLKDRFIYQALGAGAIGLLLAVLLSTLFGILGMLLGLALGAGLIALVYKRQDSQGLYPKTRSNGTLYVFSPTLSKRKL</sequence>
<evidence type="ECO:0000313" key="2">
    <source>
        <dbReference type="EMBL" id="MBF5026946.1"/>
    </source>
</evidence>
<comment type="caution">
    <text evidence="2">The sequence shown here is derived from an EMBL/GenBank/DDBJ whole genome shotgun (WGS) entry which is preliminary data.</text>
</comment>
<dbReference type="EMBL" id="JADKYY010000004">
    <property type="protein sequence ID" value="MBF5026946.1"/>
    <property type="molecule type" value="Genomic_DNA"/>
</dbReference>
<accession>A0A931E721</accession>
<keyword evidence="1" id="KW-0812">Transmembrane</keyword>
<gene>
    <name evidence="2" type="ORF">IC612_03935</name>
</gene>
<proteinExistence type="predicted"/>
<dbReference type="RefSeq" id="WP_194738878.1">
    <property type="nucleotide sequence ID" value="NZ_JADKYY010000004.1"/>
</dbReference>
<feature type="transmembrane region" description="Helical" evidence="1">
    <location>
        <begin position="46"/>
        <end position="64"/>
    </location>
</feature>
<name>A0A931E721_9FLAO</name>
<keyword evidence="3" id="KW-1185">Reference proteome</keyword>
<evidence type="ECO:0000313" key="3">
    <source>
        <dbReference type="Proteomes" id="UP000694480"/>
    </source>
</evidence>
<dbReference type="AlphaFoldDB" id="A0A931E721"/>
<evidence type="ECO:0000256" key="1">
    <source>
        <dbReference type="SAM" id="Phobius"/>
    </source>
</evidence>
<organism evidence="2 3">
    <name type="scientific">Planobacterium oryzisoli</name>
    <dbReference type="NCBI Taxonomy" id="2771435"/>
    <lineage>
        <taxon>Bacteria</taxon>
        <taxon>Pseudomonadati</taxon>
        <taxon>Bacteroidota</taxon>
        <taxon>Flavobacteriia</taxon>
        <taxon>Flavobacteriales</taxon>
        <taxon>Weeksellaceae</taxon>
        <taxon>Chryseobacterium group</taxon>
        <taxon>Chryseobacterium</taxon>
    </lineage>
</organism>
<keyword evidence="1" id="KW-1133">Transmembrane helix</keyword>